<keyword evidence="1" id="KW-0472">Membrane</keyword>
<evidence type="ECO:0000259" key="2">
    <source>
        <dbReference type="Pfam" id="PF05170"/>
    </source>
</evidence>
<evidence type="ECO:0000313" key="4">
    <source>
        <dbReference type="Proteomes" id="UP000234420"/>
    </source>
</evidence>
<reference evidence="3 4" key="1">
    <citation type="journal article" date="2018" name="Syst. Appl. Microbiol.">
        <title>Photobacterium carnosum sp. nov., isolated from spoiled modified atmosphere packaged poultry meat.</title>
        <authorList>
            <person name="Hilgarth M."/>
            <person name="Fuertes S."/>
            <person name="Ehrmann M."/>
            <person name="Vogel R.F."/>
        </authorList>
    </citation>
    <scope>NUCLEOTIDE SEQUENCE [LARGE SCALE GENOMIC DNA]</scope>
    <source>
        <strain evidence="3 4">TMW 2.2021</strain>
    </source>
</reference>
<sequence>MTQDSPQMTPNIHKKKTLKKVVLWTVIALLTPIVTISGILAYGVKLDLSSHRTEINQWLTKTLDRKTDIKGNMAVTLSFSPEIELSDVTIANLKSIPWQPMLKSGYIAAKISVLPLLQHTLKIDYLSLNDISLNLLRDQQGKENWVFNQLSTSSKPAATTTSSAFKLVLSNNINANKIRVNYEDQTKGAYYSGYLDHLALTKPDKWLLVAKGNAMGSEYNLSLTGDLQKLINNQHGQLFAKGNFAGAELDVDANITPFSSSDNSTANISLHWNNTNQIANLLDLDLQHVAPLSLTTELTASNKGFAFNDIQVRSPITSANGHINVRFAQNAQQLNIIDGKLDIPVIDLRPWLQPQPRMRRTTMYVATPPQSPLQKALNQWLVKTRTHFGLTIGTIKGLGTPVNSISLKIEGKNGKLSAPMAANIANVPFTGNARINATQSTSKVDVTLGAKDSSLGEMAGWISGIPNATGHLKSAQLQLTTKGTKLQQWLDNSQLGLTINHANVNWGAKASFAIDTATLHSGMEQPFSSNVSGKIMNIPVKIAAKAGTLADIINHRDWTPSLHFSSPVLDVKAQGKLVNTHWQQGSWFDVSVHSNDAGKLSPWLGTRAAIHGKINFKGKLTNNGEWLDLNIPDVTLLNSQGKVDLQWRTLHDQPFLKLNSQFNTLDFTQLSQFINKTRLPKVEQTVPTQGVNLDVPILSNKIVIADADVNLHVNKMLWAQQQVDDMAFKGQIQDGKLSTSPFSATYAGSVYRGDIAFDINNQTINSQLHLAVNKPDIGRILHQFNIINHFDMSLDSAKLAVSLSGKTLLELMEQAKIDAQLNGGQLKLADNYTGKAFNITLNQGHFITGPNTATHLTLDGRAANKPVAINLDSVSLQQANDGRKSIPVKLKASVGDIKFNAQSHVVLPIDPKKLNITFEASTPNLNHFDNFTGIKLPPYGPVNVAASLSMDNIGYHLRDMLIKVGSSTLKGYGDFLPPIKGDGRNRPNVKLVLNAPFIQINDFKLKNWQAWLPANQKSHKVIVSKNQPVNVISPQGLNLFNANFKLNVGNVRSGKDWLGAGKLDWTLHNGLLTLKPLHVQLPGGDININGSVAAKGDKFAIKLNGLVKNFDYGIIARRIDPKTDMHGKISAKFDLNSLANTPESLMNNANGFIGFAAWPKAYQANVIDLWAVSLADAVLPTFTTKDNSVLNCVAGGFNVHNGNIKQRDLLLDTSRIQVHGAFDASYKKRDFNLYLSPRSKRAQIFSLQTPVEVHGTFEKFNLEIPLSAIFATSVRFTTSPIIAPLQWLFEKPIAANGSAECQRIWQAQ</sequence>
<accession>A0A2N4USC7</accession>
<evidence type="ECO:0000256" key="1">
    <source>
        <dbReference type="SAM" id="Phobius"/>
    </source>
</evidence>
<keyword evidence="4" id="KW-1185">Reference proteome</keyword>
<gene>
    <name evidence="3" type="ORF">CIK00_10730</name>
</gene>
<feature type="transmembrane region" description="Helical" evidence="1">
    <location>
        <begin position="21"/>
        <end position="44"/>
    </location>
</feature>
<name>A0A2N4USC7_9GAMM</name>
<keyword evidence="1" id="KW-1133">Transmembrane helix</keyword>
<evidence type="ECO:0000313" key="3">
    <source>
        <dbReference type="EMBL" id="PLC57924.1"/>
    </source>
</evidence>
<proteinExistence type="predicted"/>
<dbReference type="Proteomes" id="UP000234420">
    <property type="component" value="Unassembled WGS sequence"/>
</dbReference>
<dbReference type="RefSeq" id="WP_101768863.1">
    <property type="nucleotide sequence ID" value="NZ_BPPU01000002.1"/>
</dbReference>
<protein>
    <submittedName>
        <fullName evidence="3">AsmA protein</fullName>
    </submittedName>
</protein>
<dbReference type="GO" id="GO:0005886">
    <property type="term" value="C:plasma membrane"/>
    <property type="evidence" value="ECO:0007669"/>
    <property type="project" value="TreeGrafter"/>
</dbReference>
<keyword evidence="1" id="KW-0812">Transmembrane</keyword>
<dbReference type="PANTHER" id="PTHR30441">
    <property type="entry name" value="DUF748 DOMAIN-CONTAINING PROTEIN"/>
    <property type="match status" value="1"/>
</dbReference>
<dbReference type="InterPro" id="IPR007844">
    <property type="entry name" value="AsmA"/>
</dbReference>
<dbReference type="PANTHER" id="PTHR30441:SF8">
    <property type="entry name" value="DUF748 DOMAIN-CONTAINING PROTEIN"/>
    <property type="match status" value="1"/>
</dbReference>
<organism evidence="3 4">
    <name type="scientific">Photobacterium carnosum</name>
    <dbReference type="NCBI Taxonomy" id="2023717"/>
    <lineage>
        <taxon>Bacteria</taxon>
        <taxon>Pseudomonadati</taxon>
        <taxon>Pseudomonadota</taxon>
        <taxon>Gammaproteobacteria</taxon>
        <taxon>Vibrionales</taxon>
        <taxon>Vibrionaceae</taxon>
        <taxon>Photobacterium</taxon>
    </lineage>
</organism>
<dbReference type="InterPro" id="IPR052894">
    <property type="entry name" value="AsmA-related"/>
</dbReference>
<dbReference type="EMBL" id="NPIB01000011">
    <property type="protein sequence ID" value="PLC57924.1"/>
    <property type="molecule type" value="Genomic_DNA"/>
</dbReference>
<feature type="domain" description="AsmA" evidence="2">
    <location>
        <begin position="813"/>
        <end position="1208"/>
    </location>
</feature>
<feature type="domain" description="AsmA" evidence="2">
    <location>
        <begin position="18"/>
        <end position="291"/>
    </location>
</feature>
<dbReference type="Pfam" id="PF05170">
    <property type="entry name" value="AsmA"/>
    <property type="match status" value="2"/>
</dbReference>
<comment type="caution">
    <text evidence="3">The sequence shown here is derived from an EMBL/GenBank/DDBJ whole genome shotgun (WGS) entry which is preliminary data.</text>
</comment>
<dbReference type="GO" id="GO:0090313">
    <property type="term" value="P:regulation of protein targeting to membrane"/>
    <property type="evidence" value="ECO:0007669"/>
    <property type="project" value="TreeGrafter"/>
</dbReference>